<evidence type="ECO:0000256" key="1">
    <source>
        <dbReference type="ARBA" id="ARBA00004141"/>
    </source>
</evidence>
<dbReference type="Gene3D" id="3.90.550.10">
    <property type="entry name" value="Spore Coat Polysaccharide Biosynthesis Protein SpsA, Chain A"/>
    <property type="match status" value="1"/>
</dbReference>
<dbReference type="InterPro" id="IPR029044">
    <property type="entry name" value="Nucleotide-diphossugar_trans"/>
</dbReference>
<keyword evidence="2 8" id="KW-0328">Glycosyltransferase</keyword>
<evidence type="ECO:0000256" key="5">
    <source>
        <dbReference type="ARBA" id="ARBA00022989"/>
    </source>
</evidence>
<keyword evidence="6" id="KW-0472">Membrane</keyword>
<name>A0ABZ0GTC9_9GAMM</name>
<proteinExistence type="predicted"/>
<evidence type="ECO:0000313" key="8">
    <source>
        <dbReference type="EMBL" id="WOH39209.1"/>
    </source>
</evidence>
<dbReference type="Pfam" id="PF00535">
    <property type="entry name" value="Glycos_transf_2"/>
    <property type="match status" value="1"/>
</dbReference>
<protein>
    <submittedName>
        <fullName evidence="8">Glycosyltransferase</fullName>
        <ecNumber evidence="8">2.4.-.-</ecNumber>
    </submittedName>
</protein>
<dbReference type="EC" id="2.4.-.-" evidence="8"/>
<dbReference type="PANTHER" id="PTHR48090">
    <property type="entry name" value="UNDECAPRENYL-PHOSPHATE 4-DEOXY-4-FORMAMIDO-L-ARABINOSE TRANSFERASE-RELATED"/>
    <property type="match status" value="1"/>
</dbReference>
<dbReference type="PANTHER" id="PTHR48090:SF1">
    <property type="entry name" value="PROPHAGE BACTOPRENOL GLUCOSYL TRANSFERASE HOMOLOG"/>
    <property type="match status" value="1"/>
</dbReference>
<keyword evidence="3 8" id="KW-0808">Transferase</keyword>
<organism evidence="8 9">
    <name type="scientific">Thalassotalea fonticola</name>
    <dbReference type="NCBI Taxonomy" id="3065649"/>
    <lineage>
        <taxon>Bacteria</taxon>
        <taxon>Pseudomonadati</taxon>
        <taxon>Pseudomonadota</taxon>
        <taxon>Gammaproteobacteria</taxon>
        <taxon>Alteromonadales</taxon>
        <taxon>Colwelliaceae</taxon>
        <taxon>Thalassotalea</taxon>
    </lineage>
</organism>
<dbReference type="InterPro" id="IPR050256">
    <property type="entry name" value="Glycosyltransferase_2"/>
</dbReference>
<evidence type="ECO:0000259" key="7">
    <source>
        <dbReference type="Pfam" id="PF00535"/>
    </source>
</evidence>
<evidence type="ECO:0000256" key="4">
    <source>
        <dbReference type="ARBA" id="ARBA00022692"/>
    </source>
</evidence>
<gene>
    <name evidence="8" type="ORF">RI844_08290</name>
</gene>
<dbReference type="GO" id="GO:0016757">
    <property type="term" value="F:glycosyltransferase activity"/>
    <property type="evidence" value="ECO:0007669"/>
    <property type="project" value="UniProtKB-KW"/>
</dbReference>
<dbReference type="EMBL" id="CP136600">
    <property type="protein sequence ID" value="WOH39209.1"/>
    <property type="molecule type" value="Genomic_DNA"/>
</dbReference>
<evidence type="ECO:0000256" key="2">
    <source>
        <dbReference type="ARBA" id="ARBA00022676"/>
    </source>
</evidence>
<keyword evidence="4" id="KW-0812">Transmembrane</keyword>
<keyword evidence="9" id="KW-1185">Reference proteome</keyword>
<dbReference type="SUPFAM" id="SSF53448">
    <property type="entry name" value="Nucleotide-diphospho-sugar transferases"/>
    <property type="match status" value="1"/>
</dbReference>
<dbReference type="Proteomes" id="UP001301442">
    <property type="component" value="Chromosome"/>
</dbReference>
<evidence type="ECO:0000256" key="3">
    <source>
        <dbReference type="ARBA" id="ARBA00022679"/>
    </source>
</evidence>
<accession>A0ABZ0GTC9</accession>
<keyword evidence="5" id="KW-1133">Transmembrane helix</keyword>
<comment type="subcellular location">
    <subcellularLocation>
        <location evidence="1">Membrane</location>
        <topology evidence="1">Multi-pass membrane protein</topology>
    </subcellularLocation>
</comment>
<sequence length="91" mass="10226">MQLELFFIDDGSTAHSLKILINAKKENENIRIIRFSRNFGKEAALTAGLNLAKGGAVIPIDVVLQDPPQVIVQLFEIMERWISYCLGPTKR</sequence>
<evidence type="ECO:0000313" key="9">
    <source>
        <dbReference type="Proteomes" id="UP001301442"/>
    </source>
</evidence>
<reference evidence="8 9" key="1">
    <citation type="submission" date="2023-09" db="EMBL/GenBank/DDBJ databases">
        <authorList>
            <person name="Qi X."/>
        </authorList>
    </citation>
    <scope>NUCLEOTIDE SEQUENCE [LARGE SCALE GENOMIC DNA]</scope>
    <source>
        <strain evidence="8 9">S1-1</strain>
    </source>
</reference>
<evidence type="ECO:0000256" key="6">
    <source>
        <dbReference type="ARBA" id="ARBA00023136"/>
    </source>
</evidence>
<dbReference type="InterPro" id="IPR001173">
    <property type="entry name" value="Glyco_trans_2-like"/>
</dbReference>
<dbReference type="RefSeq" id="WP_348397976.1">
    <property type="nucleotide sequence ID" value="NZ_CP136600.1"/>
</dbReference>
<feature type="domain" description="Glycosyltransferase 2-like" evidence="7">
    <location>
        <begin position="3"/>
        <end position="80"/>
    </location>
</feature>